<evidence type="ECO:0000313" key="2">
    <source>
        <dbReference type="EMBL" id="PHN05331.1"/>
    </source>
</evidence>
<keyword evidence="2" id="KW-0378">Hydrolase</keyword>
<reference evidence="2 3" key="1">
    <citation type="submission" date="2017-10" db="EMBL/GenBank/DDBJ databases">
        <title>The draft genome sequence of Lewinella nigricans NBRC 102662.</title>
        <authorList>
            <person name="Wang K."/>
        </authorList>
    </citation>
    <scope>NUCLEOTIDE SEQUENCE [LARGE SCALE GENOMIC DNA]</scope>
    <source>
        <strain evidence="2 3">NBRC 102662</strain>
    </source>
</reference>
<dbReference type="InterPro" id="IPR029058">
    <property type="entry name" value="AB_hydrolase_fold"/>
</dbReference>
<dbReference type="InterPro" id="IPR000073">
    <property type="entry name" value="AB_hydrolase_1"/>
</dbReference>
<dbReference type="OrthoDB" id="9785847at2"/>
<dbReference type="EMBL" id="PDUD01000022">
    <property type="protein sequence ID" value="PHN05331.1"/>
    <property type="molecule type" value="Genomic_DNA"/>
</dbReference>
<dbReference type="GO" id="GO:0016787">
    <property type="term" value="F:hydrolase activity"/>
    <property type="evidence" value="ECO:0007669"/>
    <property type="project" value="UniProtKB-KW"/>
</dbReference>
<keyword evidence="3" id="KW-1185">Reference proteome</keyword>
<dbReference type="Pfam" id="PF00561">
    <property type="entry name" value="Abhydrolase_1"/>
    <property type="match status" value="1"/>
</dbReference>
<accession>A0A2D0N9Y3</accession>
<organism evidence="2 3">
    <name type="scientific">Flavilitoribacter nigricans (strain ATCC 23147 / DSM 23189 / NBRC 102662 / NCIMB 1420 / SS-2)</name>
    <name type="common">Lewinella nigricans</name>
    <dbReference type="NCBI Taxonomy" id="1122177"/>
    <lineage>
        <taxon>Bacteria</taxon>
        <taxon>Pseudomonadati</taxon>
        <taxon>Bacteroidota</taxon>
        <taxon>Saprospiria</taxon>
        <taxon>Saprospirales</taxon>
        <taxon>Lewinellaceae</taxon>
        <taxon>Flavilitoribacter</taxon>
    </lineage>
</organism>
<protein>
    <submittedName>
        <fullName evidence="2">Alpha/beta hydrolase</fullName>
    </submittedName>
</protein>
<dbReference type="SUPFAM" id="SSF53474">
    <property type="entry name" value="alpha/beta-Hydrolases"/>
    <property type="match status" value="1"/>
</dbReference>
<dbReference type="Proteomes" id="UP000223913">
    <property type="component" value="Unassembled WGS sequence"/>
</dbReference>
<evidence type="ECO:0000313" key="3">
    <source>
        <dbReference type="Proteomes" id="UP000223913"/>
    </source>
</evidence>
<feature type="domain" description="AB hydrolase-1" evidence="1">
    <location>
        <begin position="86"/>
        <end position="196"/>
    </location>
</feature>
<dbReference type="RefSeq" id="WP_099151383.1">
    <property type="nucleotide sequence ID" value="NZ_PDUD01000022.1"/>
</dbReference>
<name>A0A2D0N9Y3_FLAN2</name>
<gene>
    <name evidence="2" type="ORF">CRP01_17600</name>
</gene>
<evidence type="ECO:0000259" key="1">
    <source>
        <dbReference type="Pfam" id="PF00561"/>
    </source>
</evidence>
<dbReference type="AlphaFoldDB" id="A0A2D0N9Y3"/>
<dbReference type="Gene3D" id="3.40.50.1820">
    <property type="entry name" value="alpha/beta hydrolase"/>
    <property type="match status" value="1"/>
</dbReference>
<proteinExistence type="predicted"/>
<sequence length="291" mass="32220">MPVFPEAVREQLSSAALKSIGWSLNTVARISPPMAGELALKLFSRPRSSKSSTHHPEILDTAELIYYPTPDGQDQVSLFHWPGDGPTVFLAHGWESNTSRWQLLIRGLRDTGFRIIGVDAPAHGYSGGAVFNVPLYAGVFQEAFQRFPPDIFIGHSAGAMAGIYHLAKKDPGAFRSMVVMAVPYELEDLMNTFRKIVGMNELVFTGLKDAFNQHFGFPMSDFSIPKFARELQLPGLIVHDRDDTIAPYAGSLEIHRNWSGSSLFSTSGLGHSLPGDGVVREVMQYLEQYRH</sequence>
<comment type="caution">
    <text evidence="2">The sequence shown here is derived from an EMBL/GenBank/DDBJ whole genome shotgun (WGS) entry which is preliminary data.</text>
</comment>